<feature type="domain" description="Nucleotide-diphospho-sugar transferase" evidence="2">
    <location>
        <begin position="73"/>
        <end position="301"/>
    </location>
</feature>
<protein>
    <recommendedName>
        <fullName evidence="2">Nucleotide-diphospho-sugar transferase domain-containing protein</fullName>
    </recommendedName>
</protein>
<dbReference type="Proteomes" id="UP001489004">
    <property type="component" value="Unassembled WGS sequence"/>
</dbReference>
<feature type="region of interest" description="Disordered" evidence="1">
    <location>
        <begin position="13"/>
        <end position="32"/>
    </location>
</feature>
<keyword evidence="4" id="KW-1185">Reference proteome</keyword>
<accession>A0AAW1QGK0</accession>
<dbReference type="GO" id="GO:0052636">
    <property type="term" value="F:arabinosyltransferase activity"/>
    <property type="evidence" value="ECO:0007669"/>
    <property type="project" value="TreeGrafter"/>
</dbReference>
<evidence type="ECO:0000256" key="1">
    <source>
        <dbReference type="SAM" id="MobiDB-lite"/>
    </source>
</evidence>
<dbReference type="PANTHER" id="PTHR46936:SF1">
    <property type="entry name" value="ARABINOSYLTRANSFERASE XEG113"/>
    <property type="match status" value="1"/>
</dbReference>
<dbReference type="EMBL" id="JALJOR010000003">
    <property type="protein sequence ID" value="KAK9820503.1"/>
    <property type="molecule type" value="Genomic_DNA"/>
</dbReference>
<organism evidence="3 4">
    <name type="scientific">[Myrmecia] bisecta</name>
    <dbReference type="NCBI Taxonomy" id="41462"/>
    <lineage>
        <taxon>Eukaryota</taxon>
        <taxon>Viridiplantae</taxon>
        <taxon>Chlorophyta</taxon>
        <taxon>core chlorophytes</taxon>
        <taxon>Trebouxiophyceae</taxon>
        <taxon>Trebouxiales</taxon>
        <taxon>Trebouxiaceae</taxon>
        <taxon>Myrmecia</taxon>
    </lineage>
</organism>
<proteinExistence type="predicted"/>
<dbReference type="AlphaFoldDB" id="A0AAW1QGK0"/>
<dbReference type="InterPro" id="IPR005069">
    <property type="entry name" value="Nucl-diP-sugar_transferase"/>
</dbReference>
<dbReference type="InterPro" id="IPR053250">
    <property type="entry name" value="Glycosyltransferase_77"/>
</dbReference>
<dbReference type="GO" id="GO:0005794">
    <property type="term" value="C:Golgi apparatus"/>
    <property type="evidence" value="ECO:0007669"/>
    <property type="project" value="TreeGrafter"/>
</dbReference>
<dbReference type="PANTHER" id="PTHR46936">
    <property type="entry name" value="ARABINOSYLTRANSFERASE XEG113"/>
    <property type="match status" value="1"/>
</dbReference>
<reference evidence="3 4" key="1">
    <citation type="journal article" date="2024" name="Nat. Commun.">
        <title>Phylogenomics reveals the evolutionary origins of lichenization in chlorophyte algae.</title>
        <authorList>
            <person name="Puginier C."/>
            <person name="Libourel C."/>
            <person name="Otte J."/>
            <person name="Skaloud P."/>
            <person name="Haon M."/>
            <person name="Grisel S."/>
            <person name="Petersen M."/>
            <person name="Berrin J.G."/>
            <person name="Delaux P.M."/>
            <person name="Dal Grande F."/>
            <person name="Keller J."/>
        </authorList>
    </citation>
    <scope>NUCLEOTIDE SEQUENCE [LARGE SCALE GENOMIC DNA]</scope>
    <source>
        <strain evidence="3 4">SAG 2043</strain>
    </source>
</reference>
<evidence type="ECO:0000259" key="2">
    <source>
        <dbReference type="Pfam" id="PF03407"/>
    </source>
</evidence>
<evidence type="ECO:0000313" key="4">
    <source>
        <dbReference type="Proteomes" id="UP001489004"/>
    </source>
</evidence>
<sequence length="525" mass="58106">MLLLDGQAWSFEQDRAGPKQSHTQAAGPEQHADPARDLLASVAVDNTVIVTLADSPQEDFLQNWLHHIQALGLTNVVVSSSEPAFVKELRRSGVSCVFMPSDAELTADQPGGEASSDAHARVVRVLKARLISRVLGHGFHVVYSDVDAVWLRNPLASFARHPHLDLLISTDALTNHIGQDAEATLDPFMHTLNTGFILIRSNPKSRALAERWVKRLAADREQHPASRVFTAMLLRGANQMFADGSYTHMGWNGQLRFGVLPAEAFPSSRLFAGKSHLAIWAVQPYMIHMDPELDLDTKRMMLREFGAWATDPPEYYNFPAGFVSYNADIPEDLLRDTLEASSPDMASRWRANTLLLEHQRQQLRTGFVLAQALGRALVLPRILTGFRAFSNVHPSWVTAPLPLPLQGLLNMTAVELDWPLHLEMGPHLEVRDYGFVQRMLGRPGHAQEVFDSVKVELCGLGERGCADAERPARSGSTTVRLQAGLNELEISEALEALQSVRLLEFQSIVPSAAAFGGLYKLEDTF</sequence>
<gene>
    <name evidence="3" type="ORF">WJX72_011074</name>
</gene>
<comment type="caution">
    <text evidence="3">The sequence shown here is derived from an EMBL/GenBank/DDBJ whole genome shotgun (WGS) entry which is preliminary data.</text>
</comment>
<dbReference type="GO" id="GO:0052325">
    <property type="term" value="P:cell wall pectin biosynthetic process"/>
    <property type="evidence" value="ECO:0007669"/>
    <property type="project" value="TreeGrafter"/>
</dbReference>
<dbReference type="Pfam" id="PF03407">
    <property type="entry name" value="Nucleotid_trans"/>
    <property type="match status" value="1"/>
</dbReference>
<name>A0AAW1QGK0_9CHLO</name>
<evidence type="ECO:0000313" key="3">
    <source>
        <dbReference type="EMBL" id="KAK9820503.1"/>
    </source>
</evidence>